<feature type="compositionally biased region" description="Low complexity" evidence="2">
    <location>
        <begin position="180"/>
        <end position="193"/>
    </location>
</feature>
<dbReference type="EMBL" id="CAAE01002282">
    <property type="protein sequence ID" value="CAF87374.1"/>
    <property type="molecule type" value="Genomic_DNA"/>
</dbReference>
<feature type="region of interest" description="Disordered" evidence="2">
    <location>
        <begin position="147"/>
        <end position="209"/>
    </location>
</feature>
<name>Q4TIA8_TETNG</name>
<reference evidence="4" key="2">
    <citation type="submission" date="2004-02" db="EMBL/GenBank/DDBJ databases">
        <authorList>
            <consortium name="Genoscope"/>
            <consortium name="Whitehead Institute Centre for Genome Research"/>
        </authorList>
    </citation>
    <scope>NUCLEOTIDE SEQUENCE</scope>
</reference>
<protein>
    <submittedName>
        <fullName evidence="4">(spotted green pufferfish) hypothetical protein</fullName>
    </submittedName>
</protein>
<proteinExistence type="predicted"/>
<dbReference type="PANTHER" id="PTHR14247">
    <property type="entry name" value="BREAST CANCER ANTI-ESTROGEN RESISTANCE PROTEIN 3 HOMOLOG-LIKE PROTEIN"/>
    <property type="match status" value="1"/>
</dbReference>
<dbReference type="InterPro" id="IPR036860">
    <property type="entry name" value="SH2_dom_sf"/>
</dbReference>
<evidence type="ECO:0000256" key="1">
    <source>
        <dbReference type="PROSITE-ProRule" id="PRU00191"/>
    </source>
</evidence>
<dbReference type="AlphaFoldDB" id="Q4TIA8"/>
<dbReference type="InterPro" id="IPR000980">
    <property type="entry name" value="SH2"/>
</dbReference>
<accession>Q4TIA8</accession>
<evidence type="ECO:0000313" key="4">
    <source>
        <dbReference type="EMBL" id="CAF87374.1"/>
    </source>
</evidence>
<dbReference type="Gene3D" id="3.30.505.10">
    <property type="entry name" value="SH2 domain"/>
    <property type="match status" value="1"/>
</dbReference>
<feature type="non-terminal residue" evidence="4">
    <location>
        <position position="209"/>
    </location>
</feature>
<dbReference type="FunFam" id="3.30.505.10:FF:000013">
    <property type="entry name" value="SH2 domain-containing protein 3C isoform X1"/>
    <property type="match status" value="1"/>
</dbReference>
<evidence type="ECO:0000256" key="2">
    <source>
        <dbReference type="SAM" id="MobiDB-lite"/>
    </source>
</evidence>
<keyword evidence="1" id="KW-0727">SH2 domain</keyword>
<dbReference type="SMART" id="SM00252">
    <property type="entry name" value="SH2"/>
    <property type="match status" value="1"/>
</dbReference>
<dbReference type="KEGG" id="tng:GSTEN00038379G001"/>
<organism evidence="4">
    <name type="scientific">Tetraodon nigroviridis</name>
    <name type="common">Spotted green pufferfish</name>
    <name type="synonym">Chelonodon nigroviridis</name>
    <dbReference type="NCBI Taxonomy" id="99883"/>
    <lineage>
        <taxon>Eukaryota</taxon>
        <taxon>Metazoa</taxon>
        <taxon>Chordata</taxon>
        <taxon>Craniata</taxon>
        <taxon>Vertebrata</taxon>
        <taxon>Euteleostomi</taxon>
        <taxon>Actinopterygii</taxon>
        <taxon>Neopterygii</taxon>
        <taxon>Teleostei</taxon>
        <taxon>Neoteleostei</taxon>
        <taxon>Acanthomorphata</taxon>
        <taxon>Eupercaria</taxon>
        <taxon>Tetraodontiformes</taxon>
        <taxon>Tetradontoidea</taxon>
        <taxon>Tetraodontidae</taxon>
        <taxon>Tetraodon</taxon>
    </lineage>
</organism>
<dbReference type="PRINTS" id="PR00401">
    <property type="entry name" value="SH2DOMAIN"/>
</dbReference>
<dbReference type="PROSITE" id="PS50001">
    <property type="entry name" value="SH2"/>
    <property type="match status" value="1"/>
</dbReference>
<reference evidence="4" key="1">
    <citation type="journal article" date="2004" name="Nature">
        <title>Genome duplication in the teleost fish Tetraodon nigroviridis reveals the early vertebrate proto-karyotype.</title>
        <authorList>
            <person name="Jaillon O."/>
            <person name="Aury J.-M."/>
            <person name="Brunet F."/>
            <person name="Petit J.-L."/>
            <person name="Stange-Thomann N."/>
            <person name="Mauceli E."/>
            <person name="Bouneau L."/>
            <person name="Fischer C."/>
            <person name="Ozouf-Costaz C."/>
            <person name="Bernot A."/>
            <person name="Nicaud S."/>
            <person name="Jaffe D."/>
            <person name="Fisher S."/>
            <person name="Lutfalla G."/>
            <person name="Dossat C."/>
            <person name="Segurens B."/>
            <person name="Dasilva C."/>
            <person name="Salanoubat M."/>
            <person name="Levy M."/>
            <person name="Boudet N."/>
            <person name="Castellano S."/>
            <person name="Anthouard V."/>
            <person name="Jubin C."/>
            <person name="Castelli V."/>
            <person name="Katinka M."/>
            <person name="Vacherie B."/>
            <person name="Biemont C."/>
            <person name="Skalli Z."/>
            <person name="Cattolico L."/>
            <person name="Poulain J."/>
            <person name="De Berardinis V."/>
            <person name="Cruaud C."/>
            <person name="Duprat S."/>
            <person name="Brottier P."/>
            <person name="Coutanceau J.-P."/>
            <person name="Gouzy J."/>
            <person name="Parra G."/>
            <person name="Lardier G."/>
            <person name="Chapple C."/>
            <person name="McKernan K.J."/>
            <person name="McEwan P."/>
            <person name="Bosak S."/>
            <person name="Kellis M."/>
            <person name="Volff J.-N."/>
            <person name="Guigo R."/>
            <person name="Zody M.C."/>
            <person name="Mesirov J."/>
            <person name="Lindblad-Toh K."/>
            <person name="Birren B."/>
            <person name="Nusbaum C."/>
            <person name="Kahn D."/>
            <person name="Robinson-Rechavi M."/>
            <person name="Laudet V."/>
            <person name="Schachter V."/>
            <person name="Quetier F."/>
            <person name="Saurin W."/>
            <person name="Scarpelli C."/>
            <person name="Wincker P."/>
            <person name="Lander E.S."/>
            <person name="Weissenbach J."/>
            <person name="Roest Crollius H."/>
        </authorList>
    </citation>
    <scope>NUCLEOTIDE SEQUENCE [LARGE SCALE GENOMIC DNA]</scope>
</reference>
<dbReference type="PANTHER" id="PTHR14247:SF6">
    <property type="entry name" value="SH2 DOMAIN-CONTAINING PROTEIN 3C"/>
    <property type="match status" value="1"/>
</dbReference>
<dbReference type="OrthoDB" id="2412973at2759"/>
<sequence length="209" mass="23441">LQFSKDKYLLESPPEKLRKELEEELKLSAADIRSHGWYHGHIPREVSETLVLRNGDFLVRDSLTSVGDFVLTCRWDNEALHFRISKVLVKSSETKARIPGYSRVFQASPLRRGAFRDADVAVLLRCSTCWRPTPSTRSRSWCGSTWASVKPSPSPTASTSTVRSAGRWPCATWRPPSPWPAASRSAYSPSSPRGAHIKRRSVTMTDGLT</sequence>
<dbReference type="InterPro" id="IPR051853">
    <property type="entry name" value="SH2-Ras-GEF_adapter"/>
</dbReference>
<comment type="caution">
    <text evidence="4">The sequence shown here is derived from an EMBL/GenBank/DDBJ whole genome shotgun (WGS) entry which is preliminary data.</text>
</comment>
<gene>
    <name evidence="4" type="ORF">GSTENG00038379001</name>
</gene>
<evidence type="ECO:0000259" key="3">
    <source>
        <dbReference type="PROSITE" id="PS50001"/>
    </source>
</evidence>
<feature type="domain" description="SH2" evidence="3">
    <location>
        <begin position="37"/>
        <end position="84"/>
    </location>
</feature>
<dbReference type="SUPFAM" id="SSF55550">
    <property type="entry name" value="SH2 domain"/>
    <property type="match status" value="1"/>
</dbReference>
<feature type="compositionally biased region" description="Low complexity" evidence="2">
    <location>
        <begin position="147"/>
        <end position="165"/>
    </location>
</feature>
<dbReference type="Pfam" id="PF00017">
    <property type="entry name" value="SH2"/>
    <property type="match status" value="1"/>
</dbReference>
<feature type="non-terminal residue" evidence="4">
    <location>
        <position position="1"/>
    </location>
</feature>